<dbReference type="InterPro" id="IPR011050">
    <property type="entry name" value="Pectin_lyase_fold/virulence"/>
</dbReference>
<comment type="subcellular location">
    <subcellularLocation>
        <location evidence="1">Target cell</location>
        <location evidence="1">Target cell cytoplasm</location>
    </subcellularLocation>
</comment>
<dbReference type="InterPro" id="IPR025157">
    <property type="entry name" value="Hemagglutinin_rpt"/>
</dbReference>
<dbReference type="InterPro" id="IPR012334">
    <property type="entry name" value="Pectin_lyas_fold"/>
</dbReference>
<dbReference type="Proteomes" id="UP000254651">
    <property type="component" value="Unassembled WGS sequence"/>
</dbReference>
<dbReference type="Pfam" id="PF04829">
    <property type="entry name" value="PT-VENN"/>
    <property type="match status" value="1"/>
</dbReference>
<keyword evidence="6" id="KW-0472">Membrane</keyword>
<dbReference type="InterPro" id="IPR008638">
    <property type="entry name" value="FhaB/CdiA-like_TPS"/>
</dbReference>
<evidence type="ECO:0000259" key="7">
    <source>
        <dbReference type="SMART" id="SM00912"/>
    </source>
</evidence>
<dbReference type="EMBL" id="UGQS01000001">
    <property type="protein sequence ID" value="STZ75823.1"/>
    <property type="molecule type" value="Genomic_DNA"/>
</dbReference>
<dbReference type="RefSeq" id="WP_115225358.1">
    <property type="nucleotide sequence ID" value="NZ_CP181246.1"/>
</dbReference>
<evidence type="ECO:0000256" key="4">
    <source>
        <dbReference type="ARBA" id="ARBA00023026"/>
    </source>
</evidence>
<keyword evidence="6" id="KW-0812">Transmembrane</keyword>
<feature type="region of interest" description="Disordered" evidence="5">
    <location>
        <begin position="448"/>
        <end position="496"/>
    </location>
</feature>
<keyword evidence="2" id="KW-0800">Toxin</keyword>
<feature type="region of interest" description="Disordered" evidence="5">
    <location>
        <begin position="2484"/>
        <end position="2514"/>
    </location>
</feature>
<dbReference type="Gene3D" id="2.160.20.10">
    <property type="entry name" value="Single-stranded right-handed beta-helix, Pectin lyase-like"/>
    <property type="match status" value="1"/>
</dbReference>
<name>A0A378UGE0_BERDE</name>
<keyword evidence="4" id="KW-0843">Virulence</keyword>
<feature type="transmembrane region" description="Helical" evidence="6">
    <location>
        <begin position="55"/>
        <end position="76"/>
    </location>
</feature>
<keyword evidence="6" id="KW-1133">Transmembrane helix</keyword>
<keyword evidence="3" id="KW-1266">Target cell cytoplasm</keyword>
<evidence type="ECO:0000313" key="8">
    <source>
        <dbReference type="EMBL" id="STZ75823.1"/>
    </source>
</evidence>
<evidence type="ECO:0000313" key="9">
    <source>
        <dbReference type="Proteomes" id="UP000254651"/>
    </source>
</evidence>
<dbReference type="NCBIfam" id="TIGR01901">
    <property type="entry name" value="adhes_NPXG"/>
    <property type="match status" value="1"/>
</dbReference>
<organism evidence="8 9">
    <name type="scientific">Bergeriella denitrificans</name>
    <name type="common">Neisseria denitrificans</name>
    <dbReference type="NCBI Taxonomy" id="494"/>
    <lineage>
        <taxon>Bacteria</taxon>
        <taxon>Pseudomonadati</taxon>
        <taxon>Pseudomonadota</taxon>
        <taxon>Betaproteobacteria</taxon>
        <taxon>Neisseriales</taxon>
        <taxon>Neisseriaceae</taxon>
        <taxon>Bergeriella</taxon>
    </lineage>
</organism>
<reference evidence="8 9" key="1">
    <citation type="submission" date="2018-06" db="EMBL/GenBank/DDBJ databases">
        <authorList>
            <consortium name="Pathogen Informatics"/>
            <person name="Doyle S."/>
        </authorList>
    </citation>
    <scope>NUCLEOTIDE SEQUENCE [LARGE SCALE GENOMIC DNA]</scope>
    <source>
        <strain evidence="8 9">NCTC10295</strain>
    </source>
</reference>
<evidence type="ECO:0000256" key="1">
    <source>
        <dbReference type="ARBA" id="ARBA00004219"/>
    </source>
</evidence>
<feature type="compositionally biased region" description="Low complexity" evidence="5">
    <location>
        <begin position="465"/>
        <end position="496"/>
    </location>
</feature>
<dbReference type="GO" id="GO:0003824">
    <property type="term" value="F:catalytic activity"/>
    <property type="evidence" value="ECO:0007669"/>
    <property type="project" value="UniProtKB-ARBA"/>
</dbReference>
<dbReference type="SUPFAM" id="SSF51126">
    <property type="entry name" value="Pectin lyase-like"/>
    <property type="match status" value="1"/>
</dbReference>
<keyword evidence="9" id="KW-1185">Reference proteome</keyword>
<sequence>MNKTRYKVIFNKKRGCMVAVAEHTLREGKSAQDGSGACITPSENAPASAVCSGKIGLLSFSLMMCLGLALIVPAHASEIRPDRSAPGNQQPTILQTANGLPQVNIQTPSAAGVSLNQYRQFDVDTKGAVLNNSRSGVQTQLGGRIQGNPWLATGEARIIVNQINSTNPSLLNGYIEVGGRRAEVIMANPAGIRVNGAGFINAAGVTLTTGRPVLDNGALTGYQVREGEIAVNGGGLDTSTADYTRILSRAAQINAGIWGKDIQVAAGNNNVSANGKVHAVSNGQTPPAVAIDTGTLGGMYAGKITLISSDRGAAVRNAGQIFAAAGGVTLSADGTVGNSGSMVASDSAQSGADIAAVSVKATDLSNSGTLSSQGKAAIATHNLDNSGFIGSSDELAVVNQSALSNGGQINAARLDIQTGSLNNSGRIAQTGPQALALSAGSLDNRGSGYIGAPKADTTTGSPPVSATDKTAAAPTTAAGSGSVAAPSATAAHSPTLADGNITVTDSLANSGEITANNGTDLSTRNGLGNHAELSLNTLTVSGALFDNQSGSISAKQANITATAFDNRSGSLVASESIRIRNQSVDNRNGSLQSGGVLMVDTVSFDNSDGQTAALDTDITAKHLNNQKGSLDSGRLNIHAARLDNQSGFIRSDNETALQISDGLNNNGGEITSAQNVHITDSGQNTLSIQNSSGSILAGQDAAIQAKALEADGTLAAGRDLGISLQDDFTTAHNIEAGRALSISTQGRLQNAHLLQGGAAVTLNTADIDNTADGKIQSGSDTRLSASNITNRGLINSNGLTRIEGKDTVENIGSGKIYGDHVAFAAGKLLNREETAGGETRAAVIAARERLDIGAQDITNQESALLSSEGRLKIGGSLDAGHQTKGRAQTLINSSARIEAQGDGAIAVDDLQNVNKHFVAEEYLAESKQVMTFTRPDEAEPFFTNLVDGTFRWEKHDMNFDFYDGTNIAYKEGNVLGVKLEEYTESVYKQRVTENQPGEISIGGNLNVDADKITNRDSMILSGGAMATSSPIENEATPAPVKLARKGNLYTLFHQNSIKRSDPTAINTVITKQGVFEPATATVEEYSQAVLPVTNKQIEIQPVADLNIESVQNAIRHLPLPATLPISALYAVNPAHPQFLIETDPAFTDYRQWLGSDYMLKAFKQDPANMHKRLGDGYYEQKLVNEQIARLTGHRRLDGYQNDEDQFKALMDNGITYARTFNLTPGIALTAEQVARLTSDIVWLEPQSYTLIDGSRVTVLAPKVYVVARKGDVNSAGGLISADQIRLQSDGNLSNSGTIAGRSIVDLGAGNISNSGLIQGGQVRVQADERLEVIGGSIAADNALIARAKDIRIESTTATSGDKQNGSTVIDRVAGLYVNHISDGLMLVEAGKIDFVGATVRNEAAKGQTQIRAAGDLNLSTVQTENHESYGALSDKNHRHVHTSAETGTQIQTAGDIVLSGNNINARQADINSDSGDVVLDAKNNLNITEGRKTLDLDASAYSKQKKLTSSSSQLAQYRRNDDEAVSGSITGKRVFLNSGGDTLIRGSDIVSDNLTQITAGGNIAIEAAQSRYDGSEFHQSKKSGLMGSGGIGFTVGSKKDGTATRSQTTAHSGSTVGSLSGDTLIQAGGDYRQTGSTVSSPKGNVLIHARNIDIEAAQDTYATDYKHTIEQKGLTVAVNVPVVQAVQGAVAAAKTVGKSKNARVNAMAAANAAQSVRAADQALGQAAQNPQAAAQEVSVSITYGQQKSTDQSHITGTSALASQTIGGGKVSLIADNEAGNARIRIAGSDVAGKSGTLLSADSIALQSAEQTHSERSSNQSSGWNAGVAVSYGQNGFAFGITAGGNYGKGYGNGDDLTHRHSHIGDANSQTLIQSSGDTLIKGAQVKGQSIGLTAANLTIESVQDTAAYQSKQQNISGQVTVGYGVSGSASYSQSKTNADHASVTEQSGLFAGDGGFNVNIRNHTELKGGIITATEKAEAAGNNQFQTASLSSSDIQNHSRYEGESFGVGASGAAYGGWDGKTVDKDGKATHSAARTMGYGSDGDSQNSTTYSGIGTRNIHITDDSSGTQADTVYTDTRTEAAEAQSGRLKNVFDKERVQNELDLQREVSQQFSRNVQEVNREINRHIDDLLKQKEAGNINDTDYQKELDKLQYLKTGLNMVAAGLSAPTDSAAGIAAATVSPAIAYEIGQQFKNLAKENADGKLSTKQEAAHILAHAVLGAAVAAAGGNDAMMAAVAAGGAEAAAPVVSKWLYGEADGSQLTAEQKETVAAIAGLAGAAVGATAGNAADAAQGSQAAQNAVENNLFVNPQNEAIKTSGCKTAEECQALRQAYDKGTVASAKYIGAPTVDTLLSELFPIYDLGSSYYQAETPADKMLAFIAILPFDKLSSSAKGAYMKAKDLLKNGKSSEAYGYFVQISHDLASNNVSLAVAGNGVKVKVPKGEIPSQAMASTSGQYRGGAHADTKKPINDRLDSHHCPAQSCYKGAPISSENGPAIQMDPGDHKRTASYGNTKQAREYRRKQQELLQQGKLQEAIDMDVRDIKSKFGNKYDKALKEMLDYSKTLNPKSFKTTK</sequence>
<evidence type="ECO:0000256" key="5">
    <source>
        <dbReference type="SAM" id="MobiDB-lite"/>
    </source>
</evidence>
<dbReference type="Pfam" id="PF13332">
    <property type="entry name" value="Fil_haemagg_2"/>
    <property type="match status" value="2"/>
</dbReference>
<gene>
    <name evidence="8" type="primary">fhaB</name>
    <name evidence="8" type="ORF">NCTC10295_00576</name>
</gene>
<dbReference type="GO" id="GO:0090729">
    <property type="term" value="F:toxin activity"/>
    <property type="evidence" value="ECO:0007669"/>
    <property type="project" value="UniProtKB-KW"/>
</dbReference>
<feature type="domain" description="Filamentous haemagglutinin FhaB/tRNA nuclease CdiA-like TPS" evidence="7">
    <location>
        <begin position="97"/>
        <end position="217"/>
    </location>
</feature>
<evidence type="ECO:0000256" key="6">
    <source>
        <dbReference type="SAM" id="Phobius"/>
    </source>
</evidence>
<evidence type="ECO:0000256" key="2">
    <source>
        <dbReference type="ARBA" id="ARBA00022656"/>
    </source>
</evidence>
<accession>A0A378UGE0</accession>
<protein>
    <submittedName>
        <fullName evidence="8">Putative hemagglutinin</fullName>
    </submittedName>
</protein>
<dbReference type="InterPro" id="IPR006914">
    <property type="entry name" value="VENN_dom"/>
</dbReference>
<dbReference type="SMART" id="SM00912">
    <property type="entry name" value="Haemagg_act"/>
    <property type="match status" value="1"/>
</dbReference>
<dbReference type="Pfam" id="PF05860">
    <property type="entry name" value="TPS"/>
    <property type="match status" value="1"/>
</dbReference>
<proteinExistence type="predicted"/>
<dbReference type="InterPro" id="IPR024973">
    <property type="entry name" value="ESPR"/>
</dbReference>
<evidence type="ECO:0000256" key="3">
    <source>
        <dbReference type="ARBA" id="ARBA00022913"/>
    </source>
</evidence>
<dbReference type="Pfam" id="PF13018">
    <property type="entry name" value="ESPR"/>
    <property type="match status" value="1"/>
</dbReference>